<evidence type="ECO:0000313" key="1">
    <source>
        <dbReference type="EMBL" id="KAI4866517.1"/>
    </source>
</evidence>
<accession>A0ACB9Z4W6</accession>
<organism evidence="1 2">
    <name type="scientific">Hypoxylon rubiginosum</name>
    <dbReference type="NCBI Taxonomy" id="110542"/>
    <lineage>
        <taxon>Eukaryota</taxon>
        <taxon>Fungi</taxon>
        <taxon>Dikarya</taxon>
        <taxon>Ascomycota</taxon>
        <taxon>Pezizomycotina</taxon>
        <taxon>Sordariomycetes</taxon>
        <taxon>Xylariomycetidae</taxon>
        <taxon>Xylariales</taxon>
        <taxon>Hypoxylaceae</taxon>
        <taxon>Hypoxylon</taxon>
    </lineage>
</organism>
<proteinExistence type="predicted"/>
<dbReference type="EMBL" id="MU393458">
    <property type="protein sequence ID" value="KAI4866517.1"/>
    <property type="molecule type" value="Genomic_DNA"/>
</dbReference>
<reference evidence="1 2" key="1">
    <citation type="journal article" date="2022" name="New Phytol.">
        <title>Ecological generalism drives hyperdiversity of secondary metabolite gene clusters in xylarialean endophytes.</title>
        <authorList>
            <person name="Franco M.E.E."/>
            <person name="Wisecaver J.H."/>
            <person name="Arnold A.E."/>
            <person name="Ju Y.M."/>
            <person name="Slot J.C."/>
            <person name="Ahrendt S."/>
            <person name="Moore L.P."/>
            <person name="Eastman K.E."/>
            <person name="Scott K."/>
            <person name="Konkel Z."/>
            <person name="Mondo S.J."/>
            <person name="Kuo A."/>
            <person name="Hayes R.D."/>
            <person name="Haridas S."/>
            <person name="Andreopoulos B."/>
            <person name="Riley R."/>
            <person name="LaButti K."/>
            <person name="Pangilinan J."/>
            <person name="Lipzen A."/>
            <person name="Amirebrahimi M."/>
            <person name="Yan J."/>
            <person name="Adam C."/>
            <person name="Keymanesh K."/>
            <person name="Ng V."/>
            <person name="Louie K."/>
            <person name="Northen T."/>
            <person name="Drula E."/>
            <person name="Henrissat B."/>
            <person name="Hsieh H.M."/>
            <person name="Youens-Clark K."/>
            <person name="Lutzoni F."/>
            <person name="Miadlikowska J."/>
            <person name="Eastwood D.C."/>
            <person name="Hamelin R.C."/>
            <person name="Grigoriev I.V."/>
            <person name="U'Ren J.M."/>
        </authorList>
    </citation>
    <scope>NUCLEOTIDE SEQUENCE [LARGE SCALE GENOMIC DNA]</scope>
    <source>
        <strain evidence="1 2">CBS 119005</strain>
    </source>
</reference>
<name>A0ACB9Z4W6_9PEZI</name>
<protein>
    <submittedName>
        <fullName evidence="1">NAD(P)-binding protein</fullName>
    </submittedName>
</protein>
<comment type="caution">
    <text evidence="1">The sequence shown here is derived from an EMBL/GenBank/DDBJ whole genome shotgun (WGS) entry which is preliminary data.</text>
</comment>
<dbReference type="Proteomes" id="UP001497700">
    <property type="component" value="Unassembled WGS sequence"/>
</dbReference>
<keyword evidence="2" id="KW-1185">Reference proteome</keyword>
<gene>
    <name evidence="1" type="ORF">F4820DRAFT_416841</name>
</gene>
<evidence type="ECO:0000313" key="2">
    <source>
        <dbReference type="Proteomes" id="UP001497700"/>
    </source>
</evidence>
<sequence>MASDKKIILVTGGNTGLGLEIVKALYETDVPYEIIVGCRTLSKGEDAIATLRKAIPQSPSSLSAVQVDLSSDASLEAAVETIRARHGGRLDALVNNAGGAFDQEARAGRMSLREAWNATWDTNVSGTNVLTTLAVPLLLRSSGDGDGARIVFVTSGTANLTDTEVTAGPLARINSSPAAGWPKEVAADWRGGGMVFPAYRSAKTGLNMAMREWHRVLRNDGVKVWCVSPGFLATGLGGMGVDHLKKMGAQDPSVGGRLIRDVVQGKWDADVGRVVSSIGVRSW</sequence>